<evidence type="ECO:0000259" key="2">
    <source>
        <dbReference type="PROSITE" id="PS50011"/>
    </source>
</evidence>
<feature type="region of interest" description="Disordered" evidence="1">
    <location>
        <begin position="366"/>
        <end position="423"/>
    </location>
</feature>
<evidence type="ECO:0000313" key="3">
    <source>
        <dbReference type="EMBL" id="KAL0568484.1"/>
    </source>
</evidence>
<dbReference type="InterPro" id="IPR051681">
    <property type="entry name" value="Ser/Thr_Kinases-Pseudokinases"/>
</dbReference>
<feature type="region of interest" description="Disordered" evidence="1">
    <location>
        <begin position="303"/>
        <end position="327"/>
    </location>
</feature>
<keyword evidence="3" id="KW-0238">DNA-binding</keyword>
<feature type="domain" description="Protein kinase" evidence="2">
    <location>
        <begin position="1"/>
        <end position="94"/>
    </location>
</feature>
<feature type="region of interest" description="Disordered" evidence="1">
    <location>
        <begin position="267"/>
        <end position="286"/>
    </location>
</feature>
<keyword evidence="4" id="KW-1185">Reference proteome</keyword>
<dbReference type="PROSITE" id="PS50011">
    <property type="entry name" value="PROTEIN_KINASE_DOM"/>
    <property type="match status" value="1"/>
</dbReference>
<gene>
    <name evidence="3" type="primary">TOS8_4</name>
    <name evidence="3" type="ORF">V5O48_013503</name>
</gene>
<feature type="compositionally biased region" description="Polar residues" evidence="1">
    <location>
        <begin position="314"/>
        <end position="323"/>
    </location>
</feature>
<sequence length="564" mass="61437">MSPDNIETPNRTTRDIYALGCTIYELLTGEVPFCEKKMDFQIIMAVLNGFRPRRPGNCPDALWRIVDRCWGEDASERPSASAVASELGRIDVILQQEELNVSTLIRDILATQTTSMEKNERVQWLPEQATHLPILSKRRLKDAEISCVSKLGQPQKQPKIHVPTSSFQSLPTQTDGVGQPTSLNAVVYSTTEEVLQWLERIEEYKDNHLRSSAPDAVSGLSSPPDLFPSSVSYSSAIITENNKAIEDWVVKARESLGEFDGSIGVSGRMSKKYSEDIPSSGDDEEAKDIEAAGGTLDLQGRIAKDKRGPCHVVNPSSDSSGDLSNKLHELNSDDEAMDALEVPAEQMSRCSSPLPYPSPLSCLSLPPASLASSPGPPTLSSLVCSESLGSLSPPSPARSTVSENKHSGTPMPGEEVKVGGLDAEGEVEESLYKLRLRDKVEPDVEYLWDARPSSASPNDFDDDEYSGDLPSELESPAERMLCLSPPPALADIVLDRATSSSASQISDSLYEVPSSLESVGSPDDCDWNEASGYPRSLGDIRTWDDIHLREAWQRFRGRVGLAAS</sequence>
<dbReference type="Gene3D" id="1.10.510.10">
    <property type="entry name" value="Transferase(Phosphotransferase) domain 1"/>
    <property type="match status" value="1"/>
</dbReference>
<evidence type="ECO:0000313" key="4">
    <source>
        <dbReference type="Proteomes" id="UP001465976"/>
    </source>
</evidence>
<dbReference type="PANTHER" id="PTHR44329">
    <property type="entry name" value="SERINE/THREONINE-PROTEIN KINASE TNNI3K-RELATED"/>
    <property type="match status" value="1"/>
</dbReference>
<accession>A0ABR3EZW5</accession>
<dbReference type="InterPro" id="IPR000719">
    <property type="entry name" value="Prot_kinase_dom"/>
</dbReference>
<feature type="compositionally biased region" description="Polar residues" evidence="1">
    <location>
        <begin position="163"/>
        <end position="178"/>
    </location>
</feature>
<feature type="compositionally biased region" description="Low complexity" evidence="1">
    <location>
        <begin position="366"/>
        <end position="392"/>
    </location>
</feature>
<dbReference type="Pfam" id="PF07714">
    <property type="entry name" value="PK_Tyr_Ser-Thr"/>
    <property type="match status" value="1"/>
</dbReference>
<dbReference type="EMBL" id="JBAHYK010001329">
    <property type="protein sequence ID" value="KAL0568484.1"/>
    <property type="molecule type" value="Genomic_DNA"/>
</dbReference>
<dbReference type="PANTHER" id="PTHR44329:SF214">
    <property type="entry name" value="PROTEIN KINASE DOMAIN-CONTAINING PROTEIN"/>
    <property type="match status" value="1"/>
</dbReference>
<dbReference type="InterPro" id="IPR001245">
    <property type="entry name" value="Ser-Thr/Tyr_kinase_cat_dom"/>
</dbReference>
<reference evidence="3 4" key="1">
    <citation type="submission" date="2024-02" db="EMBL/GenBank/DDBJ databases">
        <title>A draft genome for the cacao thread blight pathogen Marasmius crinis-equi.</title>
        <authorList>
            <person name="Cohen S.P."/>
            <person name="Baruah I.K."/>
            <person name="Amoako-Attah I."/>
            <person name="Bukari Y."/>
            <person name="Meinhardt L.W."/>
            <person name="Bailey B.A."/>
        </authorList>
    </citation>
    <scope>NUCLEOTIDE SEQUENCE [LARGE SCALE GENOMIC DNA]</scope>
    <source>
        <strain evidence="3 4">GH-76</strain>
    </source>
</reference>
<organism evidence="3 4">
    <name type="scientific">Marasmius crinis-equi</name>
    <dbReference type="NCBI Taxonomy" id="585013"/>
    <lineage>
        <taxon>Eukaryota</taxon>
        <taxon>Fungi</taxon>
        <taxon>Dikarya</taxon>
        <taxon>Basidiomycota</taxon>
        <taxon>Agaricomycotina</taxon>
        <taxon>Agaricomycetes</taxon>
        <taxon>Agaricomycetidae</taxon>
        <taxon>Agaricales</taxon>
        <taxon>Marasmiineae</taxon>
        <taxon>Marasmiaceae</taxon>
        <taxon>Marasmius</taxon>
    </lineage>
</organism>
<evidence type="ECO:0000256" key="1">
    <source>
        <dbReference type="SAM" id="MobiDB-lite"/>
    </source>
</evidence>
<feature type="region of interest" description="Disordered" evidence="1">
    <location>
        <begin position="156"/>
        <end position="178"/>
    </location>
</feature>
<dbReference type="Proteomes" id="UP001465976">
    <property type="component" value="Unassembled WGS sequence"/>
</dbReference>
<proteinExistence type="predicted"/>
<comment type="caution">
    <text evidence="3">The sequence shown here is derived from an EMBL/GenBank/DDBJ whole genome shotgun (WGS) entry which is preliminary data.</text>
</comment>
<name>A0ABR3EZW5_9AGAR</name>
<feature type="region of interest" description="Disordered" evidence="1">
    <location>
        <begin position="449"/>
        <end position="477"/>
    </location>
</feature>
<protein>
    <submittedName>
        <fullName evidence="3">Homeobox protein tos8</fullName>
    </submittedName>
</protein>
<keyword evidence="3" id="KW-0371">Homeobox</keyword>
<dbReference type="GO" id="GO:0003677">
    <property type="term" value="F:DNA binding"/>
    <property type="evidence" value="ECO:0007669"/>
    <property type="project" value="UniProtKB-KW"/>
</dbReference>
<dbReference type="SUPFAM" id="SSF56112">
    <property type="entry name" value="Protein kinase-like (PK-like)"/>
    <property type="match status" value="1"/>
</dbReference>
<feature type="region of interest" description="Disordered" evidence="1">
    <location>
        <begin position="514"/>
        <end position="537"/>
    </location>
</feature>
<dbReference type="InterPro" id="IPR011009">
    <property type="entry name" value="Kinase-like_dom_sf"/>
</dbReference>